<keyword evidence="3" id="KW-1185">Reference proteome</keyword>
<dbReference type="EMBL" id="KZ613783">
    <property type="protein sequence ID" value="PMD63011.1"/>
    <property type="molecule type" value="Genomic_DNA"/>
</dbReference>
<name>A0A2J6TJ23_9HELO</name>
<feature type="region of interest" description="Disordered" evidence="1">
    <location>
        <begin position="133"/>
        <end position="153"/>
    </location>
</feature>
<accession>A0A2J6TJ23</accession>
<gene>
    <name evidence="2" type="ORF">K444DRAFT_611026</name>
</gene>
<dbReference type="Proteomes" id="UP000235371">
    <property type="component" value="Unassembled WGS sequence"/>
</dbReference>
<reference evidence="2 3" key="1">
    <citation type="submission" date="2016-04" db="EMBL/GenBank/DDBJ databases">
        <title>A degradative enzymes factory behind the ericoid mycorrhizal symbiosis.</title>
        <authorList>
            <consortium name="DOE Joint Genome Institute"/>
            <person name="Martino E."/>
            <person name="Morin E."/>
            <person name="Grelet G."/>
            <person name="Kuo A."/>
            <person name="Kohler A."/>
            <person name="Daghino S."/>
            <person name="Barry K."/>
            <person name="Choi C."/>
            <person name="Cichocki N."/>
            <person name="Clum A."/>
            <person name="Copeland A."/>
            <person name="Hainaut M."/>
            <person name="Haridas S."/>
            <person name="Labutti K."/>
            <person name="Lindquist E."/>
            <person name="Lipzen A."/>
            <person name="Khouja H.-R."/>
            <person name="Murat C."/>
            <person name="Ohm R."/>
            <person name="Olson A."/>
            <person name="Spatafora J."/>
            <person name="Veneault-Fourrey C."/>
            <person name="Henrissat B."/>
            <person name="Grigoriev I."/>
            <person name="Martin F."/>
            <person name="Perotto S."/>
        </authorList>
    </citation>
    <scope>NUCLEOTIDE SEQUENCE [LARGE SCALE GENOMIC DNA]</scope>
    <source>
        <strain evidence="2 3">E</strain>
    </source>
</reference>
<sequence>MTLELLVSLRLLFPPVHRNGHPLKVHLPSQHLRSTSALGHWHKSSVFNYTSIRSHQHSLEHHPVQYVRLSPASQKRRRLTHLRFQSWHTKIPRFLNLVTTLGDYCLETLDSRPDITRVHIVVWSLKPPPYLDPHTQTFPNNRSIRRRQDSTPE</sequence>
<evidence type="ECO:0000313" key="2">
    <source>
        <dbReference type="EMBL" id="PMD63011.1"/>
    </source>
</evidence>
<dbReference type="RefSeq" id="XP_024739915.1">
    <property type="nucleotide sequence ID" value="XM_024879865.1"/>
</dbReference>
<dbReference type="GeneID" id="36587942"/>
<dbReference type="AlphaFoldDB" id="A0A2J6TJ23"/>
<evidence type="ECO:0000256" key="1">
    <source>
        <dbReference type="SAM" id="MobiDB-lite"/>
    </source>
</evidence>
<proteinExistence type="predicted"/>
<organism evidence="2 3">
    <name type="scientific">Hyaloscypha bicolor E</name>
    <dbReference type="NCBI Taxonomy" id="1095630"/>
    <lineage>
        <taxon>Eukaryota</taxon>
        <taxon>Fungi</taxon>
        <taxon>Dikarya</taxon>
        <taxon>Ascomycota</taxon>
        <taxon>Pezizomycotina</taxon>
        <taxon>Leotiomycetes</taxon>
        <taxon>Helotiales</taxon>
        <taxon>Hyaloscyphaceae</taxon>
        <taxon>Hyaloscypha</taxon>
        <taxon>Hyaloscypha bicolor</taxon>
    </lineage>
</organism>
<protein>
    <submittedName>
        <fullName evidence="2">Uncharacterized protein</fullName>
    </submittedName>
</protein>
<dbReference type="InParanoid" id="A0A2J6TJ23"/>
<evidence type="ECO:0000313" key="3">
    <source>
        <dbReference type="Proteomes" id="UP000235371"/>
    </source>
</evidence>